<sequence length="251" mass="28841">MKMNTIRKWAESKGFGIEEMENGVVITINGHVAYKVTTTNGKNVFLEDATGFAIRYASQKQIIDMISPQFEEVQSNVETNTTEEEVIEEVKTPQEKFMNNEKITNVEFLELLNQYGIELNYSLNQWCERQLDAVGLGQYSYRAIGKGMFPKELDSIVEELYEAIKEAEKNNKEAQEANALTIEEATTYLENNSYNEIIFTHQSVNKLHFVAIDKEDELCKKIVFDSLPTHITVSEKVNNEYRIVEQINISN</sequence>
<name>A0A0H4KE91_9BACI</name>
<dbReference type="RefSeq" id="WP_046216895.1">
    <property type="nucleotide sequence ID" value="NZ_CP011974.1"/>
</dbReference>
<evidence type="ECO:0000313" key="3">
    <source>
        <dbReference type="Proteomes" id="UP000036202"/>
    </source>
</evidence>
<protein>
    <submittedName>
        <fullName evidence="2">Uncharacterized protein</fullName>
    </submittedName>
</protein>
<dbReference type="KEGG" id="beo:BEH_07370"/>
<dbReference type="AlphaFoldDB" id="A0A0H4KE91"/>
<reference evidence="3" key="2">
    <citation type="submission" date="2015-06" db="EMBL/GenBank/DDBJ databases">
        <title>Genome Sequence of Bacillus endophyticus and Analysis of its Companion Mechanism in the Ketogulonigenium vulgare-Bacillus strain Consortium.</title>
        <authorList>
            <person name="Jia N."/>
            <person name="Du J."/>
            <person name="Ding M.-Z."/>
            <person name="Gao F."/>
            <person name="Yuan Y.-J."/>
        </authorList>
    </citation>
    <scope>NUCLEOTIDE SEQUENCE [LARGE SCALE GENOMIC DNA]</scope>
    <source>
        <strain evidence="3">Hbe603</strain>
    </source>
</reference>
<accession>A0A0H4KE91</accession>
<dbReference type="Proteomes" id="UP000036202">
    <property type="component" value="Chromosome"/>
</dbReference>
<evidence type="ECO:0000313" key="2">
    <source>
        <dbReference type="EMBL" id="AKO91935.1"/>
    </source>
</evidence>
<feature type="coiled-coil region" evidence="1">
    <location>
        <begin position="157"/>
        <end position="185"/>
    </location>
</feature>
<keyword evidence="3" id="KW-1185">Reference proteome</keyword>
<reference evidence="2 3" key="1">
    <citation type="journal article" date="2015" name="PLoS ONE">
        <title>Genome Sequence of Bacillus endophyticus and Analysis of Its Companion Mechanism in the Ketogulonigenium vulgare-Bacillus Strain Consortium.</title>
        <authorList>
            <person name="Jia N."/>
            <person name="Du J."/>
            <person name="Ding M.Z."/>
            <person name="Gao F."/>
            <person name="Yuan Y.J."/>
        </authorList>
    </citation>
    <scope>NUCLEOTIDE SEQUENCE [LARGE SCALE GENOMIC DNA]</scope>
    <source>
        <strain evidence="2 3">Hbe603</strain>
    </source>
</reference>
<dbReference type="EMBL" id="CP011974">
    <property type="protein sequence ID" value="AKO91935.1"/>
    <property type="molecule type" value="Genomic_DNA"/>
</dbReference>
<dbReference type="PATRIC" id="fig|135735.6.peg.1489"/>
<keyword evidence="1" id="KW-0175">Coiled coil</keyword>
<evidence type="ECO:0000256" key="1">
    <source>
        <dbReference type="SAM" id="Coils"/>
    </source>
</evidence>
<proteinExistence type="predicted"/>
<gene>
    <name evidence="2" type="ORF">BEH_07370</name>
</gene>
<organism evidence="2 3">
    <name type="scientific">Priestia filamentosa</name>
    <dbReference type="NCBI Taxonomy" id="1402861"/>
    <lineage>
        <taxon>Bacteria</taxon>
        <taxon>Bacillati</taxon>
        <taxon>Bacillota</taxon>
        <taxon>Bacilli</taxon>
        <taxon>Bacillales</taxon>
        <taxon>Bacillaceae</taxon>
        <taxon>Priestia</taxon>
    </lineage>
</organism>